<keyword evidence="1" id="KW-1133">Transmembrane helix</keyword>
<evidence type="ECO:0000313" key="2">
    <source>
        <dbReference type="EMBL" id="OUR93710.1"/>
    </source>
</evidence>
<feature type="transmembrane region" description="Helical" evidence="1">
    <location>
        <begin position="263"/>
        <end position="284"/>
    </location>
</feature>
<sequence>MLVEFRNVFNFYDLEVVVRSKSEELYKRLNLDFSNFIVEDPSEVFLEIECFKESPPLDRIGNAKITRTSSNSITHDQGPIRFNNYFEQGLTIFDYDVEKSKIYSLDIEFLHELTYLIILSRVGKRLDLLGLHRIHAMGVQIGDVSCLCMFPMGGGKSTLLANLLNYDDVKIISDDSPLINTRGEFLNFAIRLGVAPELIKNIKNPDENIYSLTRRQYGKKELISLEGISNELASKSKRQVLIQGKRIKGSTSRLHKARLDQKIYSLMINMVIGIGLPMIFEYFWENGFTDFLRKSKIACLRFFAMIRVLFKSDFYIFETGDEPIKNAKILYEFLKEKS</sequence>
<evidence type="ECO:0000313" key="3">
    <source>
        <dbReference type="Proteomes" id="UP000196531"/>
    </source>
</evidence>
<protein>
    <submittedName>
        <fullName evidence="2">Uncharacterized protein</fullName>
    </submittedName>
</protein>
<organism evidence="2 3">
    <name type="scientific">Halobacteriovorax marinus</name>
    <dbReference type="NCBI Taxonomy" id="97084"/>
    <lineage>
        <taxon>Bacteria</taxon>
        <taxon>Pseudomonadati</taxon>
        <taxon>Bdellovibrionota</taxon>
        <taxon>Bacteriovoracia</taxon>
        <taxon>Bacteriovoracales</taxon>
        <taxon>Halobacteriovoraceae</taxon>
        <taxon>Halobacteriovorax</taxon>
    </lineage>
</organism>
<evidence type="ECO:0000256" key="1">
    <source>
        <dbReference type="SAM" id="Phobius"/>
    </source>
</evidence>
<keyword evidence="1" id="KW-0812">Transmembrane</keyword>
<dbReference type="AlphaFoldDB" id="A0A1Y5F964"/>
<name>A0A1Y5F964_9BACT</name>
<comment type="caution">
    <text evidence="2">The sequence shown here is derived from an EMBL/GenBank/DDBJ whole genome shotgun (WGS) entry which is preliminary data.</text>
</comment>
<proteinExistence type="predicted"/>
<keyword evidence="1" id="KW-0472">Membrane</keyword>
<gene>
    <name evidence="2" type="ORF">A9Q84_19810</name>
</gene>
<accession>A0A1Y5F964</accession>
<dbReference type="Proteomes" id="UP000196531">
    <property type="component" value="Unassembled WGS sequence"/>
</dbReference>
<reference evidence="3" key="1">
    <citation type="journal article" date="2017" name="Proc. Natl. Acad. Sci. U.S.A.">
        <title>Simulation of Deepwater Horizon oil plume reveals substrate specialization within a complex community of hydrocarbon-degraders.</title>
        <authorList>
            <person name="Hu P."/>
            <person name="Dubinsky E.A."/>
            <person name="Probst A.J."/>
            <person name="Wang J."/>
            <person name="Sieber C.M.K."/>
            <person name="Tom L.M."/>
            <person name="Gardinali P."/>
            <person name="Banfield J.F."/>
            <person name="Atlas R.M."/>
            <person name="Andersen G.L."/>
        </authorList>
    </citation>
    <scope>NUCLEOTIDE SEQUENCE [LARGE SCALE GENOMIC DNA]</scope>
</reference>
<dbReference type="EMBL" id="MAAO01000015">
    <property type="protein sequence ID" value="OUR93710.1"/>
    <property type="molecule type" value="Genomic_DNA"/>
</dbReference>